<dbReference type="Proteomes" id="UP000321570">
    <property type="component" value="Unassembled WGS sequence"/>
</dbReference>
<keyword evidence="2" id="KW-1185">Reference proteome</keyword>
<dbReference type="EMBL" id="CABIJS010000051">
    <property type="protein sequence ID" value="VUZ41142.1"/>
    <property type="molecule type" value="Genomic_DNA"/>
</dbReference>
<gene>
    <name evidence="1" type="ORF">WMSIL1_LOCUS2042</name>
</gene>
<dbReference type="AlphaFoldDB" id="A0A564Y1I5"/>
<sequence length="62" mass="7005">MDPINLSYEKMKVSLTDFVLVSELVLSQKTISGVSLSFLVFDLLAMLRFDSDFCQDGMCLLH</sequence>
<evidence type="ECO:0000313" key="1">
    <source>
        <dbReference type="EMBL" id="VUZ41142.1"/>
    </source>
</evidence>
<organism evidence="1 2">
    <name type="scientific">Hymenolepis diminuta</name>
    <name type="common">Rat tapeworm</name>
    <dbReference type="NCBI Taxonomy" id="6216"/>
    <lineage>
        <taxon>Eukaryota</taxon>
        <taxon>Metazoa</taxon>
        <taxon>Spiralia</taxon>
        <taxon>Lophotrochozoa</taxon>
        <taxon>Platyhelminthes</taxon>
        <taxon>Cestoda</taxon>
        <taxon>Eucestoda</taxon>
        <taxon>Cyclophyllidea</taxon>
        <taxon>Hymenolepididae</taxon>
        <taxon>Hymenolepis</taxon>
    </lineage>
</organism>
<protein>
    <submittedName>
        <fullName evidence="1">Uncharacterized protein</fullName>
    </submittedName>
</protein>
<accession>A0A564Y1I5</accession>
<proteinExistence type="predicted"/>
<reference evidence="1 2" key="1">
    <citation type="submission" date="2019-07" db="EMBL/GenBank/DDBJ databases">
        <authorList>
            <person name="Jastrzebski P J."/>
            <person name="Paukszto L."/>
            <person name="Jastrzebski P J."/>
        </authorList>
    </citation>
    <scope>NUCLEOTIDE SEQUENCE [LARGE SCALE GENOMIC DNA]</scope>
    <source>
        <strain evidence="1 2">WMS-il1</strain>
    </source>
</reference>
<evidence type="ECO:0000313" key="2">
    <source>
        <dbReference type="Proteomes" id="UP000321570"/>
    </source>
</evidence>
<name>A0A564Y1I5_HYMDI</name>